<dbReference type="Pfam" id="PF03634">
    <property type="entry name" value="TCP"/>
    <property type="match status" value="1"/>
</dbReference>
<keyword evidence="5" id="KW-0539">Nucleus</keyword>
<keyword evidence="3" id="KW-0238">DNA-binding</keyword>
<dbReference type="PANTHER" id="PTHR31072">
    <property type="entry name" value="TRANSCRIPTION FACTOR TCP4-RELATED"/>
    <property type="match status" value="1"/>
</dbReference>
<evidence type="ECO:0000313" key="7">
    <source>
        <dbReference type="Proteomes" id="UP000694864"/>
    </source>
</evidence>
<evidence type="ECO:0000256" key="4">
    <source>
        <dbReference type="ARBA" id="ARBA00023163"/>
    </source>
</evidence>
<protein>
    <submittedName>
        <fullName evidence="8">Transcription factor TCP17-like</fullName>
    </submittedName>
</protein>
<reference evidence="7" key="1">
    <citation type="journal article" date="2014" name="Nat. Commun.">
        <title>The emerging biofuel crop Camelina sativa retains a highly undifferentiated hexaploid genome structure.</title>
        <authorList>
            <person name="Kagale S."/>
            <person name="Koh C."/>
            <person name="Nixon J."/>
            <person name="Bollina V."/>
            <person name="Clarke W.E."/>
            <person name="Tuteja R."/>
            <person name="Spillane C."/>
            <person name="Robinson S.J."/>
            <person name="Links M.G."/>
            <person name="Clarke C."/>
            <person name="Higgins E.E."/>
            <person name="Huebert T."/>
            <person name="Sharpe A.G."/>
            <person name="Parkin I.A."/>
        </authorList>
    </citation>
    <scope>NUCLEOTIDE SEQUENCE [LARGE SCALE GENOMIC DNA]</scope>
    <source>
        <strain evidence="7">cv. DH55</strain>
    </source>
</reference>
<gene>
    <name evidence="8" type="primary">LOC104708290</name>
</gene>
<dbReference type="InterPro" id="IPR005333">
    <property type="entry name" value="Transcription_factor_TCP"/>
</dbReference>
<proteinExistence type="predicted"/>
<dbReference type="GeneID" id="104708290"/>
<keyword evidence="4" id="KW-0804">Transcription</keyword>
<organism evidence="7 8">
    <name type="scientific">Camelina sativa</name>
    <name type="common">False flax</name>
    <name type="synonym">Myagrum sativum</name>
    <dbReference type="NCBI Taxonomy" id="90675"/>
    <lineage>
        <taxon>Eukaryota</taxon>
        <taxon>Viridiplantae</taxon>
        <taxon>Streptophyta</taxon>
        <taxon>Embryophyta</taxon>
        <taxon>Tracheophyta</taxon>
        <taxon>Spermatophyta</taxon>
        <taxon>Magnoliopsida</taxon>
        <taxon>eudicotyledons</taxon>
        <taxon>Gunneridae</taxon>
        <taxon>Pentapetalae</taxon>
        <taxon>rosids</taxon>
        <taxon>malvids</taxon>
        <taxon>Brassicales</taxon>
        <taxon>Brassicaceae</taxon>
        <taxon>Camelineae</taxon>
        <taxon>Camelina</taxon>
    </lineage>
</organism>
<accession>A0ABM0TA34</accession>
<name>A0ABM0TA34_CAMSA</name>
<keyword evidence="7" id="KW-1185">Reference proteome</keyword>
<evidence type="ECO:0000313" key="8">
    <source>
        <dbReference type="RefSeq" id="XP_010423139.1"/>
    </source>
</evidence>
<evidence type="ECO:0000259" key="6">
    <source>
        <dbReference type="PROSITE" id="PS51369"/>
    </source>
</evidence>
<dbReference type="Proteomes" id="UP000694864">
    <property type="component" value="Chromosome 8"/>
</dbReference>
<feature type="domain" description="TCP" evidence="6">
    <location>
        <begin position="49"/>
        <end position="107"/>
    </location>
</feature>
<sequence>MDMRLNPSREDMIRFKQEVEDRNQPSSLSLSRQRWNNPRIVRVSRTFGGKDRHSKVFTVRGVRDRRIRLSVMTAIQVYDLQERLGLSQPSKVIDWLLEAAKNDVDLLPPLQFPPGFHQVINPNLSGLGESFPGVFESFDLGGCSNRENLDLEKMKWVKFDQDSNLDHGFDIDHHHNVSNSIQSNKVYFPTTTTTTTSASSSYHYNLGHLQQYLLDQSGNVTVAFSNTSNLNPPAVETVSSLFPRYPSFIGGGQLQLFSENSNSSNQTDRVE</sequence>
<reference evidence="8" key="2">
    <citation type="submission" date="2025-08" db="UniProtKB">
        <authorList>
            <consortium name="RefSeq"/>
        </authorList>
    </citation>
    <scope>IDENTIFICATION</scope>
    <source>
        <tissue evidence="8">Leaf</tissue>
    </source>
</reference>
<dbReference type="PANTHER" id="PTHR31072:SF231">
    <property type="entry name" value="TRANSCRIPTION FACTOR TCP17"/>
    <property type="match status" value="1"/>
</dbReference>
<dbReference type="PROSITE" id="PS51369">
    <property type="entry name" value="TCP"/>
    <property type="match status" value="1"/>
</dbReference>
<evidence type="ECO:0000256" key="2">
    <source>
        <dbReference type="ARBA" id="ARBA00023015"/>
    </source>
</evidence>
<keyword evidence="2" id="KW-0805">Transcription regulation</keyword>
<dbReference type="RefSeq" id="XP_010423139.1">
    <property type="nucleotide sequence ID" value="XM_010424837.2"/>
</dbReference>
<comment type="subcellular location">
    <subcellularLocation>
        <location evidence="1">Nucleus</location>
    </subcellularLocation>
</comment>
<evidence type="ECO:0000256" key="1">
    <source>
        <dbReference type="ARBA" id="ARBA00004123"/>
    </source>
</evidence>
<evidence type="ECO:0000256" key="5">
    <source>
        <dbReference type="ARBA" id="ARBA00023242"/>
    </source>
</evidence>
<dbReference type="InterPro" id="IPR017887">
    <property type="entry name" value="TF_TCP_subgr"/>
</dbReference>
<evidence type="ECO:0000256" key="3">
    <source>
        <dbReference type="ARBA" id="ARBA00023125"/>
    </source>
</evidence>